<dbReference type="GO" id="GO:0016887">
    <property type="term" value="F:ATP hydrolysis activity"/>
    <property type="evidence" value="ECO:0007669"/>
    <property type="project" value="InterPro"/>
</dbReference>
<keyword evidence="3" id="KW-0813">Transport</keyword>
<dbReference type="PATRIC" id="fig|933944.5.peg.1886"/>
<dbReference type="CDD" id="cd03257">
    <property type="entry name" value="ABC_NikE_OppD_transporters"/>
    <property type="match status" value="1"/>
</dbReference>
<evidence type="ECO:0000256" key="3">
    <source>
        <dbReference type="ARBA" id="ARBA00022448"/>
    </source>
</evidence>
<dbReference type="EMBL" id="LJGT01000037">
    <property type="protein sequence ID" value="OEU91680.1"/>
    <property type="molecule type" value="Genomic_DNA"/>
</dbReference>
<keyword evidence="11" id="KW-1185">Reference proteome</keyword>
<dbReference type="SMART" id="SM00382">
    <property type="entry name" value="AAA"/>
    <property type="match status" value="1"/>
</dbReference>
<name>A0A1E7JS07_9ACTN</name>
<dbReference type="InterPro" id="IPR003439">
    <property type="entry name" value="ABC_transporter-like_ATP-bd"/>
</dbReference>
<evidence type="ECO:0000256" key="8">
    <source>
        <dbReference type="SAM" id="MobiDB-lite"/>
    </source>
</evidence>
<feature type="compositionally biased region" description="Low complexity" evidence="8">
    <location>
        <begin position="332"/>
        <end position="343"/>
    </location>
</feature>
<dbReference type="Proteomes" id="UP000176087">
    <property type="component" value="Unassembled WGS sequence"/>
</dbReference>
<dbReference type="AlphaFoldDB" id="A0A1E7JS07"/>
<sequence length="343" mass="36650">MLRVRDLSVTFHAEEGEVHAVDRIGFDVESGEVLAVVGESGCGKSVASLAVMGLLPGTARVSGSVLLRGRELAGAEEKSLRRVRGSELSMIFQEPMTSLNPVLSVGRQIGEVLRRHQGLDRREAKERAVELLDSVGIPAPRRRIHEYPHQLSGGMRQRVMIAIAVACDPAVLIADEPTTALDVTVQAGILDLLTSLRERLGTAIVLITHDLGVVAHTADRVLVMYAGRAVEHARADELFARPRHPYTRGLLDAVPRPGTRAAAPAGERARLREIPGIVPGLSRQPDECTFAPRCSRADEECTAERPALTRSAGTDGDDADPGHTVACFHPLGATAAPGEEAAP</sequence>
<dbReference type="PANTHER" id="PTHR43297:SF2">
    <property type="entry name" value="DIPEPTIDE TRANSPORT ATP-BINDING PROTEIN DPPD"/>
    <property type="match status" value="1"/>
</dbReference>
<dbReference type="GO" id="GO:0005886">
    <property type="term" value="C:plasma membrane"/>
    <property type="evidence" value="ECO:0007669"/>
    <property type="project" value="UniProtKB-SubCell"/>
</dbReference>
<protein>
    <recommendedName>
        <fullName evidence="9">ABC transporter domain-containing protein</fullName>
    </recommendedName>
</protein>
<comment type="subcellular location">
    <subcellularLocation>
        <location evidence="1">Cell membrane</location>
        <topology evidence="1">Peripheral membrane protein</topology>
    </subcellularLocation>
</comment>
<dbReference type="STRING" id="933944.AN215_03940"/>
<dbReference type="InterPro" id="IPR017871">
    <property type="entry name" value="ABC_transporter-like_CS"/>
</dbReference>
<evidence type="ECO:0000256" key="2">
    <source>
        <dbReference type="ARBA" id="ARBA00005417"/>
    </source>
</evidence>
<dbReference type="GO" id="GO:0005524">
    <property type="term" value="F:ATP binding"/>
    <property type="evidence" value="ECO:0007669"/>
    <property type="project" value="UniProtKB-KW"/>
</dbReference>
<accession>A0A1E7JS07</accession>
<evidence type="ECO:0000256" key="1">
    <source>
        <dbReference type="ARBA" id="ARBA00004202"/>
    </source>
</evidence>
<evidence type="ECO:0000256" key="4">
    <source>
        <dbReference type="ARBA" id="ARBA00022475"/>
    </source>
</evidence>
<keyword evidence="4" id="KW-1003">Cell membrane</keyword>
<dbReference type="GO" id="GO:0015833">
    <property type="term" value="P:peptide transport"/>
    <property type="evidence" value="ECO:0007669"/>
    <property type="project" value="InterPro"/>
</dbReference>
<dbReference type="NCBIfam" id="TIGR01727">
    <property type="entry name" value="oligo_HPY"/>
    <property type="match status" value="1"/>
</dbReference>
<evidence type="ECO:0000259" key="9">
    <source>
        <dbReference type="PROSITE" id="PS50893"/>
    </source>
</evidence>
<dbReference type="Pfam" id="PF00005">
    <property type="entry name" value="ABC_tran"/>
    <property type="match status" value="1"/>
</dbReference>
<comment type="caution">
    <text evidence="10">The sequence shown here is derived from an EMBL/GenBank/DDBJ whole genome shotgun (WGS) entry which is preliminary data.</text>
</comment>
<evidence type="ECO:0000313" key="10">
    <source>
        <dbReference type="EMBL" id="OEU91680.1"/>
    </source>
</evidence>
<dbReference type="Pfam" id="PF08352">
    <property type="entry name" value="oligo_HPY"/>
    <property type="match status" value="1"/>
</dbReference>
<dbReference type="InterPro" id="IPR003593">
    <property type="entry name" value="AAA+_ATPase"/>
</dbReference>
<keyword evidence="5" id="KW-0547">Nucleotide-binding</keyword>
<dbReference type="Gene3D" id="3.40.50.300">
    <property type="entry name" value="P-loop containing nucleotide triphosphate hydrolases"/>
    <property type="match status" value="1"/>
</dbReference>
<dbReference type="PROSITE" id="PS50893">
    <property type="entry name" value="ABC_TRANSPORTER_2"/>
    <property type="match status" value="1"/>
</dbReference>
<feature type="domain" description="ABC transporter" evidence="9">
    <location>
        <begin position="2"/>
        <end position="251"/>
    </location>
</feature>
<reference evidence="10 11" key="1">
    <citation type="journal article" date="2016" name="Front. Microbiol.">
        <title>Comparative Genomics Analysis of Streptomyces Species Reveals Their Adaptation to the Marine Environment and Their Diversity at the Genomic Level.</title>
        <authorList>
            <person name="Tian X."/>
            <person name="Zhang Z."/>
            <person name="Yang T."/>
            <person name="Chen M."/>
            <person name="Li J."/>
            <person name="Chen F."/>
            <person name="Yang J."/>
            <person name="Li W."/>
            <person name="Zhang B."/>
            <person name="Zhang Z."/>
            <person name="Wu J."/>
            <person name="Zhang C."/>
            <person name="Long L."/>
            <person name="Xiao J."/>
        </authorList>
    </citation>
    <scope>NUCLEOTIDE SEQUENCE [LARGE SCALE GENOMIC DNA]</scope>
    <source>
        <strain evidence="10 11">SCSIO 10390</strain>
    </source>
</reference>
<evidence type="ECO:0000313" key="11">
    <source>
        <dbReference type="Proteomes" id="UP000176087"/>
    </source>
</evidence>
<dbReference type="SUPFAM" id="SSF52540">
    <property type="entry name" value="P-loop containing nucleoside triphosphate hydrolases"/>
    <property type="match status" value="1"/>
</dbReference>
<organism evidence="10 11">
    <name type="scientific">Streptomyces abyssalis</name>
    <dbReference type="NCBI Taxonomy" id="933944"/>
    <lineage>
        <taxon>Bacteria</taxon>
        <taxon>Bacillati</taxon>
        <taxon>Actinomycetota</taxon>
        <taxon>Actinomycetes</taxon>
        <taxon>Kitasatosporales</taxon>
        <taxon>Streptomycetaceae</taxon>
        <taxon>Streptomyces</taxon>
    </lineage>
</organism>
<dbReference type="RefSeq" id="WP_070010199.1">
    <property type="nucleotide sequence ID" value="NZ_LJGS01000038.1"/>
</dbReference>
<dbReference type="FunFam" id="3.40.50.300:FF:000016">
    <property type="entry name" value="Oligopeptide ABC transporter ATP-binding component"/>
    <property type="match status" value="1"/>
</dbReference>
<comment type="similarity">
    <text evidence="2">Belongs to the ABC transporter superfamily.</text>
</comment>
<feature type="region of interest" description="Disordered" evidence="8">
    <location>
        <begin position="295"/>
        <end position="343"/>
    </location>
</feature>
<dbReference type="InterPro" id="IPR050388">
    <property type="entry name" value="ABC_Ni/Peptide_Import"/>
</dbReference>
<evidence type="ECO:0000256" key="6">
    <source>
        <dbReference type="ARBA" id="ARBA00022840"/>
    </source>
</evidence>
<dbReference type="InterPro" id="IPR013563">
    <property type="entry name" value="Oligopep_ABC_C"/>
</dbReference>
<keyword evidence="6" id="KW-0067">ATP-binding</keyword>
<evidence type="ECO:0000256" key="7">
    <source>
        <dbReference type="ARBA" id="ARBA00023136"/>
    </source>
</evidence>
<dbReference type="PANTHER" id="PTHR43297">
    <property type="entry name" value="OLIGOPEPTIDE TRANSPORT ATP-BINDING PROTEIN APPD"/>
    <property type="match status" value="1"/>
</dbReference>
<keyword evidence="7" id="KW-0472">Membrane</keyword>
<dbReference type="InterPro" id="IPR027417">
    <property type="entry name" value="P-loop_NTPase"/>
</dbReference>
<gene>
    <name evidence="10" type="ORF">AN215_03940</name>
</gene>
<proteinExistence type="inferred from homology"/>
<evidence type="ECO:0000256" key="5">
    <source>
        <dbReference type="ARBA" id="ARBA00022741"/>
    </source>
</evidence>
<dbReference type="PROSITE" id="PS00211">
    <property type="entry name" value="ABC_TRANSPORTER_1"/>
    <property type="match status" value="1"/>
</dbReference>